<feature type="compositionally biased region" description="Low complexity" evidence="2">
    <location>
        <begin position="332"/>
        <end position="344"/>
    </location>
</feature>
<dbReference type="Pfam" id="PF02720">
    <property type="entry name" value="DUF222"/>
    <property type="match status" value="1"/>
</dbReference>
<feature type="region of interest" description="Disordered" evidence="2">
    <location>
        <begin position="324"/>
        <end position="381"/>
    </location>
</feature>
<evidence type="ECO:0000256" key="1">
    <source>
        <dbReference type="ARBA" id="ARBA00023450"/>
    </source>
</evidence>
<evidence type="ECO:0000313" key="4">
    <source>
        <dbReference type="EMBL" id="SDZ94530.1"/>
    </source>
</evidence>
<dbReference type="AlphaFoldDB" id="A0A1H3X5L9"/>
<feature type="domain" description="HNH nuclease" evidence="3">
    <location>
        <begin position="438"/>
        <end position="490"/>
    </location>
</feature>
<evidence type="ECO:0000313" key="5">
    <source>
        <dbReference type="Proteomes" id="UP000199288"/>
    </source>
</evidence>
<dbReference type="Proteomes" id="UP000199288">
    <property type="component" value="Unassembled WGS sequence"/>
</dbReference>
<dbReference type="EMBL" id="FNQV01000003">
    <property type="protein sequence ID" value="SDZ94530.1"/>
    <property type="molecule type" value="Genomic_DNA"/>
</dbReference>
<dbReference type="OrthoDB" id="3260936at2"/>
<organism evidence="4 5">
    <name type="scientific">Bowdeniella nasicola</name>
    <dbReference type="NCBI Taxonomy" id="208480"/>
    <lineage>
        <taxon>Bacteria</taxon>
        <taxon>Bacillati</taxon>
        <taxon>Actinomycetota</taxon>
        <taxon>Actinomycetes</taxon>
        <taxon>Actinomycetales</taxon>
        <taxon>Actinomycetaceae</taxon>
        <taxon>Bowdeniella</taxon>
    </lineage>
</organism>
<dbReference type="GO" id="GO:0004519">
    <property type="term" value="F:endonuclease activity"/>
    <property type="evidence" value="ECO:0007669"/>
    <property type="project" value="UniProtKB-KW"/>
</dbReference>
<comment type="similarity">
    <text evidence="1">Belongs to the Rv1128c/1148c/1588c/1702c/1945/3466 family.</text>
</comment>
<dbReference type="GO" id="GO:0008270">
    <property type="term" value="F:zinc ion binding"/>
    <property type="evidence" value="ECO:0007669"/>
    <property type="project" value="InterPro"/>
</dbReference>
<feature type="compositionally biased region" description="Pro residues" evidence="2">
    <location>
        <begin position="364"/>
        <end position="373"/>
    </location>
</feature>
<accession>A0A1H3X5L9</accession>
<dbReference type="Gene3D" id="1.10.30.50">
    <property type="match status" value="1"/>
</dbReference>
<keyword evidence="5" id="KW-1185">Reference proteome</keyword>
<keyword evidence="4" id="KW-0378">Hydrolase</keyword>
<dbReference type="Pfam" id="PF01844">
    <property type="entry name" value="HNH"/>
    <property type="match status" value="1"/>
</dbReference>
<sequence>MTTEVPQTPGEAPEPADQLRQFAEISVRSFATVNTMIDGAQILTETMSYSEADPGLHIKALAEASRAKNRLHAVELHHAYLAAQSNEYHYADRHGMICTAAEDLGLVLGISATQMKHFIKRGTTFFDHLPILVEALNEGRISPDKVTMITNKLCDLPAPITFEVEQQIIDVVDVMSCSELRHLIDKILIEIDPDDADDRHARAAASRRVTRPQRGNDGISFIRIAMPDEQAASFDTALEAAVDAAIKAGDCRSRSQLRADILASWAIFAMREGWTFTTDCGEPVEVPPTKINVTIPFEVLLRALPGFTPPPSYAEAFVHDVLGDDDDDDLEASPAVTTTPTSPTRLEGSDPPTQGAAPALIAAPPSPPPPPEPESWTSNPIRPVSGLTQAAWIEGYGYISPTLALILAQGGQWRRIVTDTLTGAPLDIGRERYRPPAAITAAVRTRDRMCRRPGCARAAAHCEIDHVKAFSEGGTTSVSNLWLLCGRCHRTKTMGAARILEVNDNGTRTWETKSGTFTIPAAPRRKHHHLELSELTQAQAREKLAEYDPDAPIPF</sequence>
<dbReference type="SMART" id="SM00507">
    <property type="entry name" value="HNHc"/>
    <property type="match status" value="1"/>
</dbReference>
<reference evidence="5" key="1">
    <citation type="submission" date="2016-10" db="EMBL/GenBank/DDBJ databases">
        <authorList>
            <person name="Varghese N."/>
            <person name="Submissions S."/>
        </authorList>
    </citation>
    <scope>NUCLEOTIDE SEQUENCE [LARGE SCALE GENOMIC DNA]</scope>
    <source>
        <strain evidence="5">KPR-1</strain>
    </source>
</reference>
<dbReference type="InterPro" id="IPR003870">
    <property type="entry name" value="DUF222"/>
</dbReference>
<proteinExistence type="inferred from homology"/>
<dbReference type="GO" id="GO:0003676">
    <property type="term" value="F:nucleic acid binding"/>
    <property type="evidence" value="ECO:0007669"/>
    <property type="project" value="InterPro"/>
</dbReference>
<keyword evidence="4" id="KW-0255">Endonuclease</keyword>
<dbReference type="InterPro" id="IPR003615">
    <property type="entry name" value="HNH_nuc"/>
</dbReference>
<evidence type="ECO:0000259" key="3">
    <source>
        <dbReference type="SMART" id="SM00507"/>
    </source>
</evidence>
<dbReference type="InterPro" id="IPR002711">
    <property type="entry name" value="HNH"/>
</dbReference>
<name>A0A1H3X5L9_9ACTO</name>
<protein>
    <submittedName>
        <fullName evidence="4">HNH endonuclease</fullName>
    </submittedName>
</protein>
<keyword evidence="4" id="KW-0540">Nuclease</keyword>
<evidence type="ECO:0000256" key="2">
    <source>
        <dbReference type="SAM" id="MobiDB-lite"/>
    </source>
</evidence>
<gene>
    <name evidence="4" type="ORF">SAMN02910418_00611</name>
</gene>
<dbReference type="CDD" id="cd00085">
    <property type="entry name" value="HNHc"/>
    <property type="match status" value="1"/>
</dbReference>